<keyword evidence="6" id="KW-0456">Lyase</keyword>
<evidence type="ECO:0000256" key="6">
    <source>
        <dbReference type="ARBA" id="ARBA00023239"/>
    </source>
</evidence>
<dbReference type="GO" id="GO:0008488">
    <property type="term" value="F:gamma-glutamyl carboxylase activity"/>
    <property type="evidence" value="ECO:0007669"/>
    <property type="project" value="InterPro"/>
</dbReference>
<evidence type="ECO:0000259" key="8">
    <source>
        <dbReference type="SMART" id="SM00752"/>
    </source>
</evidence>
<dbReference type="SMART" id="SM00752">
    <property type="entry name" value="HTTM"/>
    <property type="match status" value="1"/>
</dbReference>
<evidence type="ECO:0000256" key="3">
    <source>
        <dbReference type="ARBA" id="ARBA00022989"/>
    </source>
</evidence>
<dbReference type="Pfam" id="PF05090">
    <property type="entry name" value="HTTM"/>
    <property type="match status" value="1"/>
</dbReference>
<proteinExistence type="predicted"/>
<reference evidence="9" key="1">
    <citation type="submission" date="2018-05" db="EMBL/GenBank/DDBJ databases">
        <authorList>
            <person name="Lanie J.A."/>
            <person name="Ng W.-L."/>
            <person name="Kazmierczak K.M."/>
            <person name="Andrzejewski T.M."/>
            <person name="Davidsen T.M."/>
            <person name="Wayne K.J."/>
            <person name="Tettelin H."/>
            <person name="Glass J.I."/>
            <person name="Rusch D."/>
            <person name="Podicherti R."/>
            <person name="Tsui H.-C.T."/>
            <person name="Winkler M.E."/>
        </authorList>
    </citation>
    <scope>NUCLEOTIDE SEQUENCE</scope>
</reference>
<evidence type="ECO:0000313" key="9">
    <source>
        <dbReference type="EMBL" id="SVB03364.1"/>
    </source>
</evidence>
<dbReference type="InterPro" id="IPR053935">
    <property type="entry name" value="VKGC_lumenal_dom"/>
</dbReference>
<feature type="domain" description="HTTM-like" evidence="8">
    <location>
        <begin position="19"/>
        <end position="278"/>
    </location>
</feature>
<dbReference type="Pfam" id="PF22777">
    <property type="entry name" value="VKGC_lumenal_dom"/>
    <property type="match status" value="1"/>
</dbReference>
<evidence type="ECO:0000256" key="2">
    <source>
        <dbReference type="ARBA" id="ARBA00022692"/>
    </source>
</evidence>
<evidence type="ECO:0000256" key="7">
    <source>
        <dbReference type="SAM" id="Phobius"/>
    </source>
</evidence>
<evidence type="ECO:0000256" key="4">
    <source>
        <dbReference type="ARBA" id="ARBA00023136"/>
    </source>
</evidence>
<dbReference type="PANTHER" id="PTHR12639">
    <property type="entry name" value="VITAMIN K-DEPENDENT GAMMA-CARBOXYLASE"/>
    <property type="match status" value="1"/>
</dbReference>
<feature type="transmembrane region" description="Helical" evidence="7">
    <location>
        <begin position="21"/>
        <end position="40"/>
    </location>
</feature>
<keyword evidence="2 7" id="KW-0812">Transmembrane</keyword>
<comment type="subcellular location">
    <subcellularLocation>
        <location evidence="1">Endomembrane system</location>
        <topology evidence="1">Multi-pass membrane protein</topology>
    </subcellularLocation>
</comment>
<keyword evidence="3 7" id="KW-1133">Transmembrane helix</keyword>
<keyword evidence="5" id="KW-1015">Disulfide bond</keyword>
<dbReference type="AlphaFoldDB" id="A0A382APQ6"/>
<evidence type="ECO:0000256" key="5">
    <source>
        <dbReference type="ARBA" id="ARBA00023157"/>
    </source>
</evidence>
<dbReference type="PANTHER" id="PTHR12639:SF7">
    <property type="entry name" value="HTTM DOMAIN-CONTAINING PROTEIN"/>
    <property type="match status" value="1"/>
</dbReference>
<gene>
    <name evidence="9" type="ORF">METZ01_LOCUS156218</name>
</gene>
<feature type="transmembrane region" description="Helical" evidence="7">
    <location>
        <begin position="82"/>
        <end position="107"/>
    </location>
</feature>
<dbReference type="EMBL" id="UINC01026252">
    <property type="protein sequence ID" value="SVB03364.1"/>
    <property type="molecule type" value="Genomic_DNA"/>
</dbReference>
<dbReference type="InterPro" id="IPR007782">
    <property type="entry name" value="VKG_COase"/>
</dbReference>
<dbReference type="InterPro" id="IPR053934">
    <property type="entry name" value="HTTM_dom"/>
</dbReference>
<feature type="transmembrane region" description="Helical" evidence="7">
    <location>
        <begin position="119"/>
        <end position="137"/>
    </location>
</feature>
<dbReference type="InterPro" id="IPR011020">
    <property type="entry name" value="HTTM-like"/>
</dbReference>
<feature type="transmembrane region" description="Helical" evidence="7">
    <location>
        <begin position="157"/>
        <end position="179"/>
    </location>
</feature>
<dbReference type="GO" id="GO:0019842">
    <property type="term" value="F:vitamin binding"/>
    <property type="evidence" value="ECO:0007669"/>
    <property type="project" value="TreeGrafter"/>
</dbReference>
<name>A0A382APQ6_9ZZZZ</name>
<keyword evidence="4 7" id="KW-0472">Membrane</keyword>
<evidence type="ECO:0000256" key="1">
    <source>
        <dbReference type="ARBA" id="ARBA00004127"/>
    </source>
</evidence>
<sequence>MNLSAMLSQKMGAVIPRLYQPVDIASLVFFRIAFGLIMFWEVCRYLYLDWIGELYIRPDFHFKYPGFNWVSMLPGEWLYLHFYLLGILSLMIALGLFYRLATILFFLGFTYFFLIESAFYLNHLYLVCLVSFLIIWIPLHRNYSLDVLLSSKIKSYFLPSCYLWILRFQIGIVYFYGGIAKIEIDWLMGKPMNVWLNDRAYLPLVGPFFKEPLVTIFYSWSGMIFDIFLPFALLFKKFRLTAFFCAVLFHMHNQFFFTIGIFPMLAIAMTSLFFEPSFPRELFHKIKNGKLEKVERNNFTEKNILQFPKNQLIKWFIGIYILWQLLMPLRHWIYPGWVNWNEAGHRFSWRMMLREKTARMTYFVTHPDTGETRHAYPSDYLIYAQVKTLQYKPDMMVQFGKYLRELVKINSGFDPIVRVAVEVSLNGRAFKPYTNPNLDIGKFTSGNELEKLILPFKKL</sequence>
<protein>
    <recommendedName>
        <fullName evidence="8">HTTM-like domain-containing protein</fullName>
    </recommendedName>
</protein>
<organism evidence="9">
    <name type="scientific">marine metagenome</name>
    <dbReference type="NCBI Taxonomy" id="408172"/>
    <lineage>
        <taxon>unclassified sequences</taxon>
        <taxon>metagenomes</taxon>
        <taxon>ecological metagenomes</taxon>
    </lineage>
</organism>
<dbReference type="GO" id="GO:0012505">
    <property type="term" value="C:endomembrane system"/>
    <property type="evidence" value="ECO:0007669"/>
    <property type="project" value="UniProtKB-SubCell"/>
</dbReference>
<accession>A0A382APQ6</accession>
<feature type="transmembrane region" description="Helical" evidence="7">
    <location>
        <begin position="255"/>
        <end position="274"/>
    </location>
</feature>